<dbReference type="PANTHER" id="PTHR23248">
    <property type="entry name" value="PHOSPHOLIPID SCRAMBLASE-RELATED"/>
    <property type="match status" value="1"/>
</dbReference>
<evidence type="ECO:0000256" key="7">
    <source>
        <dbReference type="ARBA" id="ARBA00022989"/>
    </source>
</evidence>
<accession>A0A6P7WZ08</accession>
<dbReference type="PANTHER" id="PTHR23248:SF38">
    <property type="entry name" value="PHOSPHOLIPID SCRAMBLASE 1"/>
    <property type="match status" value="1"/>
</dbReference>
<organism evidence="13 14">
    <name type="scientific">Microcaecilia unicolor</name>
    <dbReference type="NCBI Taxonomy" id="1415580"/>
    <lineage>
        <taxon>Eukaryota</taxon>
        <taxon>Metazoa</taxon>
        <taxon>Chordata</taxon>
        <taxon>Craniata</taxon>
        <taxon>Vertebrata</taxon>
        <taxon>Euteleostomi</taxon>
        <taxon>Amphibia</taxon>
        <taxon>Gymnophiona</taxon>
        <taxon>Siphonopidae</taxon>
        <taxon>Microcaecilia</taxon>
    </lineage>
</organism>
<dbReference type="OrthoDB" id="191150at2759"/>
<evidence type="ECO:0000313" key="14">
    <source>
        <dbReference type="RefSeq" id="XP_030043540.1"/>
    </source>
</evidence>
<keyword evidence="5" id="KW-0812">Transmembrane</keyword>
<dbReference type="Proteomes" id="UP000515156">
    <property type="component" value="Chromosome 14"/>
</dbReference>
<dbReference type="InParanoid" id="A0A6P7WZ08"/>
<evidence type="ECO:0000256" key="4">
    <source>
        <dbReference type="ARBA" id="ARBA00022553"/>
    </source>
</evidence>
<name>A0A6P7WZ08_9AMPH</name>
<gene>
    <name evidence="14" type="primary">LOC115457957</name>
</gene>
<evidence type="ECO:0000256" key="10">
    <source>
        <dbReference type="ARBA" id="ARBA00023288"/>
    </source>
</evidence>
<evidence type="ECO:0000256" key="3">
    <source>
        <dbReference type="ARBA" id="ARBA00005350"/>
    </source>
</evidence>
<evidence type="ECO:0000256" key="11">
    <source>
        <dbReference type="RuleBase" id="RU363116"/>
    </source>
</evidence>
<keyword evidence="4" id="KW-0597">Phosphoprotein</keyword>
<keyword evidence="6 11" id="KW-0106">Calcium</keyword>
<reference evidence="14" key="1">
    <citation type="submission" date="2025-08" db="UniProtKB">
        <authorList>
            <consortium name="RefSeq"/>
        </authorList>
    </citation>
    <scope>IDENTIFICATION</scope>
</reference>
<dbReference type="GO" id="GO:0005886">
    <property type="term" value="C:plasma membrane"/>
    <property type="evidence" value="ECO:0007669"/>
    <property type="project" value="TreeGrafter"/>
</dbReference>
<comment type="similarity">
    <text evidence="3 11">Belongs to the phospholipid scramblase family.</text>
</comment>
<evidence type="ECO:0000256" key="2">
    <source>
        <dbReference type="ARBA" id="ARBA00004606"/>
    </source>
</evidence>
<protein>
    <recommendedName>
        <fullName evidence="11">Phospholipid scramblase</fullName>
    </recommendedName>
</protein>
<evidence type="ECO:0000313" key="13">
    <source>
        <dbReference type="Proteomes" id="UP000515156"/>
    </source>
</evidence>
<dbReference type="InterPro" id="IPR005552">
    <property type="entry name" value="Scramblase"/>
</dbReference>
<comment type="subcellular location">
    <subcellularLocation>
        <location evidence="2">Membrane</location>
        <topology evidence="2">Single-pass type II membrane protein</topology>
    </subcellularLocation>
</comment>
<keyword evidence="8" id="KW-0472">Membrane</keyword>
<dbReference type="AlphaFoldDB" id="A0A6P7WZ08"/>
<dbReference type="GeneID" id="115457957"/>
<proteinExistence type="inferred from homology"/>
<evidence type="ECO:0000256" key="1">
    <source>
        <dbReference type="ARBA" id="ARBA00001913"/>
    </source>
</evidence>
<dbReference type="KEGG" id="muo:115457957"/>
<evidence type="ECO:0000256" key="6">
    <source>
        <dbReference type="ARBA" id="ARBA00022837"/>
    </source>
</evidence>
<keyword evidence="7" id="KW-1133">Transmembrane helix</keyword>
<comment type="cofactor">
    <cofactor evidence="1 11">
        <name>Ca(2+)</name>
        <dbReference type="ChEBI" id="CHEBI:29108"/>
    </cofactor>
</comment>
<keyword evidence="13" id="KW-1185">Reference proteome</keyword>
<keyword evidence="10 11" id="KW-0449">Lipoprotein</keyword>
<sequence>MSLSGYLIPQPDEHRTQMPGYQPLDSGLPLDLPFQHQPQECPGPDLLNLVPYTPEIPGVPLGLEYLTQINQIQLRQKSVYSPQNINQYEIQNNMGQRIYSAKEHKEFCGALYCVKIVDNMEREVIQLLETYKCFSSQREVEVQSPPGRIIGYITYAWQAFVTSLSILDAFKEPVLMVVGPGFQTNLFGDVSFEIKTKDKSQTVGKITKDNELFLVQIPWDLDVQMKVVLMGASLFLDHLVDMRRRQVLVEINP</sequence>
<dbReference type="GO" id="GO:0017128">
    <property type="term" value="F:phospholipid scramblase activity"/>
    <property type="evidence" value="ECO:0007669"/>
    <property type="project" value="InterPro"/>
</dbReference>
<evidence type="ECO:0000256" key="8">
    <source>
        <dbReference type="ARBA" id="ARBA00023136"/>
    </source>
</evidence>
<dbReference type="RefSeq" id="XP_030043540.1">
    <property type="nucleotide sequence ID" value="XM_030187680.1"/>
</dbReference>
<evidence type="ECO:0000256" key="12">
    <source>
        <dbReference type="SAM" id="MobiDB-lite"/>
    </source>
</evidence>
<evidence type="ECO:0000256" key="5">
    <source>
        <dbReference type="ARBA" id="ARBA00022692"/>
    </source>
</evidence>
<dbReference type="Pfam" id="PF03803">
    <property type="entry name" value="Scramblase"/>
    <property type="match status" value="1"/>
</dbReference>
<feature type="region of interest" description="Disordered" evidence="12">
    <location>
        <begin position="1"/>
        <end position="22"/>
    </location>
</feature>
<comment type="function">
    <text evidence="11">May mediate accelerated ATP-independent bidirectional transbilayer migration of phospholipids upon binding calcium ions that results in a loss of phospholipid asymmetry in the plasma membrane.</text>
</comment>
<keyword evidence="9 11" id="KW-0564">Palmitate</keyword>
<evidence type="ECO:0000256" key="9">
    <source>
        <dbReference type="ARBA" id="ARBA00023139"/>
    </source>
</evidence>